<evidence type="ECO:0000256" key="1">
    <source>
        <dbReference type="ARBA" id="ARBA00022884"/>
    </source>
</evidence>
<dbReference type="PANTHER" id="PTHR48025">
    <property type="entry name" value="OS02G0815200 PROTEIN"/>
    <property type="match status" value="1"/>
</dbReference>
<dbReference type="SMART" id="SM00360">
    <property type="entry name" value="RRM"/>
    <property type="match status" value="2"/>
</dbReference>
<dbReference type="InterPro" id="IPR035979">
    <property type="entry name" value="RBD_domain_sf"/>
</dbReference>
<keyword evidence="1 2" id="KW-0694">RNA-binding</keyword>
<reference evidence="6" key="1">
    <citation type="journal article" date="2019" name="Curr. Biol.">
        <title>Genome Sequence of Striga asiatica Provides Insight into the Evolution of Plant Parasitism.</title>
        <authorList>
            <person name="Yoshida S."/>
            <person name="Kim S."/>
            <person name="Wafula E.K."/>
            <person name="Tanskanen J."/>
            <person name="Kim Y.M."/>
            <person name="Honaas L."/>
            <person name="Yang Z."/>
            <person name="Spallek T."/>
            <person name="Conn C.E."/>
            <person name="Ichihashi Y."/>
            <person name="Cheong K."/>
            <person name="Cui S."/>
            <person name="Der J.P."/>
            <person name="Gundlach H."/>
            <person name="Jiao Y."/>
            <person name="Hori C."/>
            <person name="Ishida J.K."/>
            <person name="Kasahara H."/>
            <person name="Kiba T."/>
            <person name="Kim M.S."/>
            <person name="Koo N."/>
            <person name="Laohavisit A."/>
            <person name="Lee Y.H."/>
            <person name="Lumba S."/>
            <person name="McCourt P."/>
            <person name="Mortimer J.C."/>
            <person name="Mutuku J.M."/>
            <person name="Nomura T."/>
            <person name="Sasaki-Sekimoto Y."/>
            <person name="Seto Y."/>
            <person name="Wang Y."/>
            <person name="Wakatake T."/>
            <person name="Sakakibara H."/>
            <person name="Demura T."/>
            <person name="Yamaguchi S."/>
            <person name="Yoneyama K."/>
            <person name="Manabe R.I."/>
            <person name="Nelson D.C."/>
            <person name="Schulman A.H."/>
            <person name="Timko M.P."/>
            <person name="dePamphilis C.W."/>
            <person name="Choi D."/>
            <person name="Shirasu K."/>
        </authorList>
    </citation>
    <scope>NUCLEOTIDE SEQUENCE [LARGE SCALE GENOMIC DNA]</scope>
    <source>
        <strain evidence="6">cv. UVA1</strain>
    </source>
</reference>
<protein>
    <submittedName>
        <fullName evidence="5">RNA-binding (RRM/RBD/RNP motifs) family protein</fullName>
    </submittedName>
</protein>
<dbReference type="EMBL" id="BKCP01004938">
    <property type="protein sequence ID" value="GER34665.1"/>
    <property type="molecule type" value="Genomic_DNA"/>
</dbReference>
<dbReference type="Gene3D" id="3.30.70.330">
    <property type="match status" value="2"/>
</dbReference>
<evidence type="ECO:0000259" key="4">
    <source>
        <dbReference type="PROSITE" id="PS50102"/>
    </source>
</evidence>
<evidence type="ECO:0000256" key="3">
    <source>
        <dbReference type="SAM" id="MobiDB-lite"/>
    </source>
</evidence>
<dbReference type="Proteomes" id="UP000325081">
    <property type="component" value="Unassembled WGS sequence"/>
</dbReference>
<accession>A0A5A7PP18</accession>
<evidence type="ECO:0000313" key="5">
    <source>
        <dbReference type="EMBL" id="GER34665.1"/>
    </source>
</evidence>
<dbReference type="InterPro" id="IPR012677">
    <property type="entry name" value="Nucleotide-bd_a/b_plait_sf"/>
</dbReference>
<keyword evidence="6" id="KW-1185">Reference proteome</keyword>
<feature type="domain" description="RRM" evidence="4">
    <location>
        <begin position="157"/>
        <end position="226"/>
    </location>
</feature>
<dbReference type="InterPro" id="IPR050502">
    <property type="entry name" value="Euk_RNA-bind_prot"/>
</dbReference>
<dbReference type="AlphaFoldDB" id="A0A5A7PP18"/>
<feature type="region of interest" description="Disordered" evidence="3">
    <location>
        <begin position="1"/>
        <end position="29"/>
    </location>
</feature>
<sequence length="226" mass="25314">MTIGLVHSSNRPLSSSISSYPKPHSSNRPLSSSVGFRISSYAPPFSLKLTLRGHPPLSSLRSTGKNANRLHAAVESVTVEEELEEPTKDDSKKKLFIIKNKDGRNRGYVFVTMASREKAQAAIEKYNTFELVGLIIRVEFSRQFNKPIRNPPRETRYKLYVINLAWKVRPGNLRDIFTPNFNPVSVRIVFGSRSGKSVVYAFVSFATKEEAESAVSLLDGKVAGYY</sequence>
<proteinExistence type="predicted"/>
<dbReference type="PANTHER" id="PTHR48025:SF6">
    <property type="entry name" value="RRM DOMAIN-CONTAINING PROTEIN"/>
    <property type="match status" value="1"/>
</dbReference>
<dbReference type="InterPro" id="IPR000504">
    <property type="entry name" value="RRM_dom"/>
</dbReference>
<dbReference type="Pfam" id="PF00076">
    <property type="entry name" value="RRM_1"/>
    <property type="match status" value="2"/>
</dbReference>
<dbReference type="GO" id="GO:0009535">
    <property type="term" value="C:chloroplast thylakoid membrane"/>
    <property type="evidence" value="ECO:0007669"/>
    <property type="project" value="TreeGrafter"/>
</dbReference>
<evidence type="ECO:0000313" key="6">
    <source>
        <dbReference type="Proteomes" id="UP000325081"/>
    </source>
</evidence>
<organism evidence="5 6">
    <name type="scientific">Striga asiatica</name>
    <name type="common">Asiatic witchweed</name>
    <name type="synonym">Buchnera asiatica</name>
    <dbReference type="NCBI Taxonomy" id="4170"/>
    <lineage>
        <taxon>Eukaryota</taxon>
        <taxon>Viridiplantae</taxon>
        <taxon>Streptophyta</taxon>
        <taxon>Embryophyta</taxon>
        <taxon>Tracheophyta</taxon>
        <taxon>Spermatophyta</taxon>
        <taxon>Magnoliopsida</taxon>
        <taxon>eudicotyledons</taxon>
        <taxon>Gunneridae</taxon>
        <taxon>Pentapetalae</taxon>
        <taxon>asterids</taxon>
        <taxon>lamiids</taxon>
        <taxon>Lamiales</taxon>
        <taxon>Orobanchaceae</taxon>
        <taxon>Buchnereae</taxon>
        <taxon>Striga</taxon>
    </lineage>
</organism>
<name>A0A5A7PP18_STRAF</name>
<dbReference type="CDD" id="cd00590">
    <property type="entry name" value="RRM_SF"/>
    <property type="match status" value="1"/>
</dbReference>
<dbReference type="GO" id="GO:1901259">
    <property type="term" value="P:chloroplast rRNA processing"/>
    <property type="evidence" value="ECO:0007669"/>
    <property type="project" value="TreeGrafter"/>
</dbReference>
<gene>
    <name evidence="5" type="ORF">STAS_10913</name>
</gene>
<dbReference type="PROSITE" id="PS50102">
    <property type="entry name" value="RRM"/>
    <property type="match status" value="2"/>
</dbReference>
<dbReference type="SUPFAM" id="SSF54928">
    <property type="entry name" value="RNA-binding domain, RBD"/>
    <property type="match status" value="1"/>
</dbReference>
<feature type="domain" description="RRM" evidence="4">
    <location>
        <begin position="80"/>
        <end position="143"/>
    </location>
</feature>
<comment type="caution">
    <text evidence="5">The sequence shown here is derived from an EMBL/GenBank/DDBJ whole genome shotgun (WGS) entry which is preliminary data.</text>
</comment>
<evidence type="ECO:0000256" key="2">
    <source>
        <dbReference type="PROSITE-ProRule" id="PRU00176"/>
    </source>
</evidence>
<dbReference type="OrthoDB" id="439808at2759"/>
<dbReference type="GO" id="GO:0003729">
    <property type="term" value="F:mRNA binding"/>
    <property type="evidence" value="ECO:0007669"/>
    <property type="project" value="TreeGrafter"/>
</dbReference>
<feature type="compositionally biased region" description="Low complexity" evidence="3">
    <location>
        <begin position="8"/>
        <end position="26"/>
    </location>
</feature>